<dbReference type="InterPro" id="IPR027379">
    <property type="entry name" value="CLS_N"/>
</dbReference>
<evidence type="ECO:0000256" key="6">
    <source>
        <dbReference type="SAM" id="Phobius"/>
    </source>
</evidence>
<reference evidence="9" key="1">
    <citation type="submission" date="2019-09" db="EMBL/GenBank/DDBJ databases">
        <title>Mumia zhuanghuii sp. nov. isolated from the intestinal contents of plateau pika (Ochotona curzoniae) in the Qinghai-Tibet plateau of China.</title>
        <authorList>
            <person name="Tian Z."/>
        </authorList>
    </citation>
    <scope>NUCLEOTIDE SEQUENCE [LARGE SCALE GENOMIC DNA]</scope>
    <source>
        <strain evidence="9">L-033</strain>
    </source>
</reference>
<evidence type="ECO:0000313" key="8">
    <source>
        <dbReference type="EMBL" id="KAA9130605.1"/>
    </source>
</evidence>
<evidence type="ECO:0000256" key="1">
    <source>
        <dbReference type="ARBA" id="ARBA00004651"/>
    </source>
</evidence>
<dbReference type="Pfam" id="PF13396">
    <property type="entry name" value="PLDc_N"/>
    <property type="match status" value="1"/>
</dbReference>
<keyword evidence="4 6" id="KW-1133">Transmembrane helix</keyword>
<keyword evidence="9" id="KW-1185">Reference proteome</keyword>
<keyword evidence="2" id="KW-1003">Cell membrane</keyword>
<protein>
    <recommendedName>
        <fullName evidence="7">Cardiolipin synthase N-terminal domain-containing protein</fullName>
    </recommendedName>
</protein>
<evidence type="ECO:0000259" key="7">
    <source>
        <dbReference type="Pfam" id="PF13396"/>
    </source>
</evidence>
<dbReference type="EMBL" id="VYUY01000019">
    <property type="protein sequence ID" value="KAA9130605.1"/>
    <property type="molecule type" value="Genomic_DNA"/>
</dbReference>
<comment type="caution">
    <text evidence="8">The sequence shown here is derived from an EMBL/GenBank/DDBJ whole genome shotgun (WGS) entry which is preliminary data.</text>
</comment>
<organism evidence="8 9">
    <name type="scientific">Microbacterium caowuchunii</name>
    <dbReference type="NCBI Taxonomy" id="2614638"/>
    <lineage>
        <taxon>Bacteria</taxon>
        <taxon>Bacillati</taxon>
        <taxon>Actinomycetota</taxon>
        <taxon>Actinomycetes</taxon>
        <taxon>Micrococcales</taxon>
        <taxon>Microbacteriaceae</taxon>
        <taxon>Microbacterium</taxon>
    </lineage>
</organism>
<keyword evidence="3 6" id="KW-0812">Transmembrane</keyword>
<evidence type="ECO:0000256" key="2">
    <source>
        <dbReference type="ARBA" id="ARBA00022475"/>
    </source>
</evidence>
<evidence type="ECO:0000313" key="9">
    <source>
        <dbReference type="Proteomes" id="UP000326838"/>
    </source>
</evidence>
<dbReference type="GO" id="GO:0005886">
    <property type="term" value="C:plasma membrane"/>
    <property type="evidence" value="ECO:0007669"/>
    <property type="project" value="UniProtKB-SubCell"/>
</dbReference>
<name>A0A5N0T6C7_9MICO</name>
<evidence type="ECO:0000256" key="3">
    <source>
        <dbReference type="ARBA" id="ARBA00022692"/>
    </source>
</evidence>
<evidence type="ECO:0000256" key="4">
    <source>
        <dbReference type="ARBA" id="ARBA00022989"/>
    </source>
</evidence>
<dbReference type="Proteomes" id="UP000326838">
    <property type="component" value="Unassembled WGS sequence"/>
</dbReference>
<comment type="subcellular location">
    <subcellularLocation>
        <location evidence="1">Cell membrane</location>
        <topology evidence="1">Multi-pass membrane protein</topology>
    </subcellularLocation>
</comment>
<evidence type="ECO:0000256" key="5">
    <source>
        <dbReference type="ARBA" id="ARBA00023136"/>
    </source>
</evidence>
<feature type="transmembrane region" description="Helical" evidence="6">
    <location>
        <begin position="74"/>
        <end position="92"/>
    </location>
</feature>
<keyword evidence="5 6" id="KW-0472">Membrane</keyword>
<sequence>MTKTSDRLVEGAKTVTKIAGAAKAAEAAKSVTHLSVPAKAGLGILGIVQVAFAFLAFWDLAWRDEDDVRGPKPAWIPAILVNWIGPAAYFLVGIRHRR</sequence>
<gene>
    <name evidence="8" type="ORF">F6B40_13225</name>
</gene>
<feature type="transmembrane region" description="Helical" evidence="6">
    <location>
        <begin position="42"/>
        <end position="62"/>
    </location>
</feature>
<accession>A0A5N0T6C7</accession>
<dbReference type="AlphaFoldDB" id="A0A5N0T6C7"/>
<dbReference type="RefSeq" id="WP_150894826.1">
    <property type="nucleotide sequence ID" value="NZ_VYUY01000019.1"/>
</dbReference>
<feature type="domain" description="Cardiolipin synthase N-terminal" evidence="7">
    <location>
        <begin position="52"/>
        <end position="93"/>
    </location>
</feature>
<proteinExistence type="predicted"/>